<evidence type="ECO:0008006" key="5">
    <source>
        <dbReference type="Google" id="ProtNLM"/>
    </source>
</evidence>
<dbReference type="Gene3D" id="1.25.40.10">
    <property type="entry name" value="Tetratricopeptide repeat domain"/>
    <property type="match status" value="1"/>
</dbReference>
<feature type="compositionally biased region" description="Low complexity" evidence="1">
    <location>
        <begin position="40"/>
        <end position="85"/>
    </location>
</feature>
<sequence length="697" mass="73133">MAAPSLVTDDLQQEEEPQPPSQAAAPEDRAAPERARERAAPALPATPSAPRAAAGTSAPAAAAPQVGAPAASQTAPAAAAPAAPAAAPPRPDPSATRAIEPVRATRADLAARWQERRRALREQDLPTALSAQKAILSGMRELGIENLVPEAAAEARDAERALDARAPADAVSHAELAVQLAPDLPDGWLALAHARLAREPGRPLAALDALREAAGAALREPHARRALLADLLGAALAGLLAAAALLVVVLFARTLRLFLHDFHHLPVVRGGTSVQAGFLAVVLLSLPVVFRLGPLAVLAAFALAAFLYLSLAERLLATAALAVVIALPGLSALSARATAFSGTLGEQVWELERAGGAEETAARLAARAEAESLPAPALAALGRWEKRRGALDRARAWYEKAAAADPRSGAVLVNLGNVSFLEGDLDAAKAAYLSAADRAPAEVTTLAAAHYGLSKIYLRQSALEQAQEARKRAVLEDHELLDRYGSDDDFRANRYLVDVPVPPGELDALADAGAQPAVREAVRARLARWIPGELWPWAPGALLALLWALALAGRWLSPSHTCEKCGRPACRRCDHLQGALCGQCVNVFVQKGVVEVRDRLRKEAQVKRHARVSAWTARALAVLGGGAGHVWAGRAVRGSAYLVLFAALAFAAWSWRGVLPAQVPSAYAPGLKLALSLPLAAAVHLVAVRDAFRKGRR</sequence>
<feature type="region of interest" description="Disordered" evidence="1">
    <location>
        <begin position="1"/>
        <end position="103"/>
    </location>
</feature>
<dbReference type="RefSeq" id="WP_248345464.1">
    <property type="nucleotide sequence ID" value="NZ_AP025592.1"/>
</dbReference>
<dbReference type="Proteomes" id="UP001162734">
    <property type="component" value="Chromosome"/>
</dbReference>
<keyword evidence="2" id="KW-0812">Transmembrane</keyword>
<evidence type="ECO:0000256" key="1">
    <source>
        <dbReference type="SAM" id="MobiDB-lite"/>
    </source>
</evidence>
<keyword evidence="2" id="KW-1133">Transmembrane helix</keyword>
<feature type="transmembrane region" description="Helical" evidence="2">
    <location>
        <begin position="534"/>
        <end position="553"/>
    </location>
</feature>
<evidence type="ECO:0000256" key="2">
    <source>
        <dbReference type="SAM" id="Phobius"/>
    </source>
</evidence>
<dbReference type="EMBL" id="AP025592">
    <property type="protein sequence ID" value="BDG08280.1"/>
    <property type="molecule type" value="Genomic_DNA"/>
</dbReference>
<dbReference type="InterPro" id="IPR019734">
    <property type="entry name" value="TPR_rpt"/>
</dbReference>
<feature type="transmembrane region" description="Helical" evidence="2">
    <location>
        <begin position="667"/>
        <end position="688"/>
    </location>
</feature>
<proteinExistence type="predicted"/>
<evidence type="ECO:0000313" key="4">
    <source>
        <dbReference type="Proteomes" id="UP001162734"/>
    </source>
</evidence>
<dbReference type="SUPFAM" id="SSF48452">
    <property type="entry name" value="TPR-like"/>
    <property type="match status" value="1"/>
</dbReference>
<name>A0ABM7X8X7_9BACT</name>
<feature type="transmembrane region" description="Helical" evidence="2">
    <location>
        <begin position="231"/>
        <end position="255"/>
    </location>
</feature>
<dbReference type="InterPro" id="IPR011990">
    <property type="entry name" value="TPR-like_helical_dom_sf"/>
</dbReference>
<accession>A0ABM7X8X7</accession>
<evidence type="ECO:0000313" key="3">
    <source>
        <dbReference type="EMBL" id="BDG08280.1"/>
    </source>
</evidence>
<feature type="compositionally biased region" description="Basic and acidic residues" evidence="1">
    <location>
        <begin position="26"/>
        <end position="39"/>
    </location>
</feature>
<organism evidence="3 4">
    <name type="scientific">Anaeromyxobacter paludicola</name>
    <dbReference type="NCBI Taxonomy" id="2918171"/>
    <lineage>
        <taxon>Bacteria</taxon>
        <taxon>Pseudomonadati</taxon>
        <taxon>Myxococcota</taxon>
        <taxon>Myxococcia</taxon>
        <taxon>Myxococcales</taxon>
        <taxon>Cystobacterineae</taxon>
        <taxon>Anaeromyxobacteraceae</taxon>
        <taxon>Anaeromyxobacter</taxon>
    </lineage>
</organism>
<keyword evidence="2" id="KW-0472">Membrane</keyword>
<keyword evidence="4" id="KW-1185">Reference proteome</keyword>
<feature type="transmembrane region" description="Helical" evidence="2">
    <location>
        <begin position="315"/>
        <end position="333"/>
    </location>
</feature>
<protein>
    <recommendedName>
        <fullName evidence="5">Tetratricopeptide repeat protein</fullName>
    </recommendedName>
</protein>
<dbReference type="SMART" id="SM00028">
    <property type="entry name" value="TPR"/>
    <property type="match status" value="3"/>
</dbReference>
<feature type="transmembrane region" description="Helical" evidence="2">
    <location>
        <begin position="276"/>
        <end position="309"/>
    </location>
</feature>
<reference evidence="4" key="1">
    <citation type="journal article" date="2022" name="Int. J. Syst. Evol. Microbiol.">
        <title>Anaeromyxobacter oryzae sp. nov., Anaeromyxobacter diazotrophicus sp. nov. and Anaeromyxobacter paludicola sp. nov., isolated from paddy soils.</title>
        <authorList>
            <person name="Itoh H."/>
            <person name="Xu Z."/>
            <person name="Mise K."/>
            <person name="Masuda Y."/>
            <person name="Ushijima N."/>
            <person name="Hayakawa C."/>
            <person name="Shiratori Y."/>
            <person name="Senoo K."/>
        </authorList>
    </citation>
    <scope>NUCLEOTIDE SEQUENCE [LARGE SCALE GENOMIC DNA]</scope>
    <source>
        <strain evidence="4">Red630</strain>
    </source>
</reference>
<feature type="transmembrane region" description="Helical" evidence="2">
    <location>
        <begin position="639"/>
        <end position="655"/>
    </location>
</feature>
<gene>
    <name evidence="3" type="ORF">AMPC_13930</name>
</gene>